<evidence type="ECO:0000259" key="1">
    <source>
        <dbReference type="Pfam" id="PF05662"/>
    </source>
</evidence>
<dbReference type="Gene3D" id="6.10.250.2040">
    <property type="match status" value="1"/>
</dbReference>
<gene>
    <name evidence="2" type="ORF">NCTC10465_02194</name>
</gene>
<reference evidence="2 3" key="1">
    <citation type="submission" date="2018-06" db="EMBL/GenBank/DDBJ databases">
        <authorList>
            <consortium name="Pathogen Informatics"/>
            <person name="Doyle S."/>
        </authorList>
    </citation>
    <scope>NUCLEOTIDE SEQUENCE [LARGE SCALE GENOMIC DNA]</scope>
    <source>
        <strain evidence="2 3">NCTC10465</strain>
    </source>
</reference>
<keyword evidence="3" id="KW-1185">Reference proteome</keyword>
<accession>A0A378QWL4</accession>
<dbReference type="Proteomes" id="UP000255230">
    <property type="component" value="Unassembled WGS sequence"/>
</dbReference>
<proteinExistence type="predicted"/>
<protein>
    <submittedName>
        <fullName evidence="2">Haemagglutinin</fullName>
    </submittedName>
</protein>
<sequence length="137" mass="14477">MVLNQAENVFTYSLNKDININSVQFNDGPKITNDGDNIKVGDKDGNATKITNVAAGTDDTDAVNMSQLEKAQAAATTKVEEADGINVEATPNADGSTTYTVSAKTDGTTTKIDDNGNIAAVTTTFKTIYRWQSGCTC</sequence>
<evidence type="ECO:0000313" key="3">
    <source>
        <dbReference type="Proteomes" id="UP000255230"/>
    </source>
</evidence>
<dbReference type="EMBL" id="UGPY01000002">
    <property type="protein sequence ID" value="STZ04740.1"/>
    <property type="molecule type" value="Genomic_DNA"/>
</dbReference>
<dbReference type="InterPro" id="IPR008635">
    <property type="entry name" value="Coiled_stalk_dom"/>
</dbReference>
<dbReference type="GO" id="GO:0019867">
    <property type="term" value="C:outer membrane"/>
    <property type="evidence" value="ECO:0007669"/>
    <property type="project" value="InterPro"/>
</dbReference>
<name>A0A378QWL4_FAUOS</name>
<dbReference type="Pfam" id="PF05662">
    <property type="entry name" value="YadA_stalk"/>
    <property type="match status" value="1"/>
</dbReference>
<dbReference type="RefSeq" id="WP_228706899.1">
    <property type="nucleotide sequence ID" value="NZ_UGPY01000002.1"/>
</dbReference>
<feature type="domain" description="Trimeric autotransporter adhesin YadA-like stalk" evidence="1">
    <location>
        <begin position="49"/>
        <end position="88"/>
    </location>
</feature>
<organism evidence="2 3">
    <name type="scientific">Faucicola osloensis</name>
    <name type="common">Moraxella osloensis</name>
    <dbReference type="NCBI Taxonomy" id="34062"/>
    <lineage>
        <taxon>Bacteria</taxon>
        <taxon>Pseudomonadati</taxon>
        <taxon>Pseudomonadota</taxon>
        <taxon>Gammaproteobacteria</taxon>
        <taxon>Moraxellales</taxon>
        <taxon>Moraxellaceae</taxon>
        <taxon>Faucicola</taxon>
    </lineage>
</organism>
<evidence type="ECO:0000313" key="2">
    <source>
        <dbReference type="EMBL" id="STZ04740.1"/>
    </source>
</evidence>
<dbReference type="SUPFAM" id="SSF101967">
    <property type="entry name" value="Adhesin YadA, collagen-binding domain"/>
    <property type="match status" value="1"/>
</dbReference>
<dbReference type="InterPro" id="IPR011049">
    <property type="entry name" value="Serralysin-like_metalloprot_C"/>
</dbReference>
<dbReference type="AlphaFoldDB" id="A0A378QWL4"/>